<accession>A0ABU4G687</accession>
<dbReference type="InterPro" id="IPR052519">
    <property type="entry name" value="Euk-type_GlcNAc_Kinase"/>
</dbReference>
<dbReference type="EMBL" id="JAUBDI010000003">
    <property type="protein sequence ID" value="MDW0112489.1"/>
    <property type="molecule type" value="Genomic_DNA"/>
</dbReference>
<organism evidence="2 3">
    <name type="scientific">Sporosarcina saromensis</name>
    <dbReference type="NCBI Taxonomy" id="359365"/>
    <lineage>
        <taxon>Bacteria</taxon>
        <taxon>Bacillati</taxon>
        <taxon>Bacillota</taxon>
        <taxon>Bacilli</taxon>
        <taxon>Bacillales</taxon>
        <taxon>Caryophanaceae</taxon>
        <taxon>Sporosarcina</taxon>
    </lineage>
</organism>
<dbReference type="SUPFAM" id="SSF53067">
    <property type="entry name" value="Actin-like ATPase domain"/>
    <property type="match status" value="2"/>
</dbReference>
<dbReference type="RefSeq" id="WP_317942383.1">
    <property type="nucleotide sequence ID" value="NZ_JAUBDI010000003.1"/>
</dbReference>
<evidence type="ECO:0000313" key="2">
    <source>
        <dbReference type="EMBL" id="MDW0112489.1"/>
    </source>
</evidence>
<evidence type="ECO:0000259" key="1">
    <source>
        <dbReference type="Pfam" id="PF01869"/>
    </source>
</evidence>
<gene>
    <name evidence="2" type="ORF">QT711_04775</name>
</gene>
<dbReference type="InterPro" id="IPR002731">
    <property type="entry name" value="ATPase_BadF"/>
</dbReference>
<keyword evidence="3" id="KW-1185">Reference proteome</keyword>
<dbReference type="PANTHER" id="PTHR43190">
    <property type="entry name" value="N-ACETYL-D-GLUCOSAMINE KINASE"/>
    <property type="match status" value="1"/>
</dbReference>
<comment type="caution">
    <text evidence="2">The sequence shown here is derived from an EMBL/GenBank/DDBJ whole genome shotgun (WGS) entry which is preliminary data.</text>
</comment>
<dbReference type="Proteomes" id="UP001282284">
    <property type="component" value="Unassembled WGS sequence"/>
</dbReference>
<name>A0ABU4G687_9BACL</name>
<proteinExistence type="predicted"/>
<evidence type="ECO:0000313" key="3">
    <source>
        <dbReference type="Proteomes" id="UP001282284"/>
    </source>
</evidence>
<dbReference type="InterPro" id="IPR043129">
    <property type="entry name" value="ATPase_NBD"/>
</dbReference>
<dbReference type="Pfam" id="PF01869">
    <property type="entry name" value="BcrAD_BadFG"/>
    <property type="match status" value="1"/>
</dbReference>
<feature type="domain" description="ATPase BadF/BadG/BcrA/BcrD type" evidence="1">
    <location>
        <begin position="4"/>
        <end position="269"/>
    </location>
</feature>
<dbReference type="PANTHER" id="PTHR43190:SF3">
    <property type="entry name" value="N-ACETYL-D-GLUCOSAMINE KINASE"/>
    <property type="match status" value="1"/>
</dbReference>
<sequence length="321" mass="34437">MYVLGIDGGGTRTTAVVADEFGNVYMHAVAGRSNPNTLTQEAFEEVLRSLLVDLKKQNDDVFRQLSLCYAGIAGVGESGRDEEVVTLLRKGLPPQTVVTVQNDAWNALYAGTLGKPGIVQIAGTGAITLGVNEEGKEARVGGWGYLFDDEGSGFYLGKHALKAIFRAYDGRGPETSLSNRFCKHFQIAHVPTIISKVYGNEHPRSVIAPLANIVVEEAQQGDAVALAITNEACKEMVHAIHTCHRTLFANNHATNIVLSGGVFSEGPFFIEKFRALSKVSLPSVTFELTKVPPVGGAVLAAFASEGIQVAEDFSARFNEQL</sequence>
<dbReference type="Gene3D" id="3.30.420.40">
    <property type="match status" value="2"/>
</dbReference>
<protein>
    <submittedName>
        <fullName evidence="2">BadF/BadG/BcrA/BcrD ATPase family protein</fullName>
    </submittedName>
</protein>
<dbReference type="CDD" id="cd24007">
    <property type="entry name" value="ASKHA_NBD_eukNAGK-like"/>
    <property type="match status" value="1"/>
</dbReference>
<reference evidence="2 3" key="1">
    <citation type="submission" date="2023-06" db="EMBL/GenBank/DDBJ databases">
        <title>Sporosarcina sp. nov., isolated from Korean traditional fermented seafood 'Jeotgal'.</title>
        <authorList>
            <person name="Yang A.I."/>
            <person name="Shin N.-R."/>
        </authorList>
    </citation>
    <scope>NUCLEOTIDE SEQUENCE [LARGE SCALE GENOMIC DNA]</scope>
    <source>
        <strain evidence="2 3">KCTC13119</strain>
    </source>
</reference>